<evidence type="ECO:0000256" key="2">
    <source>
        <dbReference type="ARBA" id="ARBA00016956"/>
    </source>
</evidence>
<dbReference type="Pfam" id="PF00889">
    <property type="entry name" value="EF_TS"/>
    <property type="match status" value="1"/>
</dbReference>
<dbReference type="EMBL" id="AP024747">
    <property type="protein sequence ID" value="BCY24742.1"/>
    <property type="molecule type" value="Genomic_DNA"/>
</dbReference>
<dbReference type="InterPro" id="IPR001816">
    <property type="entry name" value="Transl_elong_EFTs/EF1B"/>
</dbReference>
<evidence type="ECO:0000256" key="6">
    <source>
        <dbReference type="HAMAP-Rule" id="MF_00050"/>
    </source>
</evidence>
<dbReference type="Gene3D" id="1.10.8.10">
    <property type="entry name" value="DNA helicase RuvA subunit, C-terminal domain"/>
    <property type="match status" value="1"/>
</dbReference>
<evidence type="ECO:0000313" key="9">
    <source>
        <dbReference type="Proteomes" id="UP000825072"/>
    </source>
</evidence>
<dbReference type="AlphaFoldDB" id="A0AAD1NUG7"/>
<dbReference type="GO" id="GO:0005737">
    <property type="term" value="C:cytoplasm"/>
    <property type="evidence" value="ECO:0007669"/>
    <property type="project" value="UniProtKB-SubCell"/>
</dbReference>
<dbReference type="Proteomes" id="UP000825072">
    <property type="component" value="Chromosome 1"/>
</dbReference>
<protein>
    <recommendedName>
        <fullName evidence="2 6">Elongation factor Ts</fullName>
        <shortName evidence="6">EF-Ts</shortName>
    </recommendedName>
</protein>
<comment type="similarity">
    <text evidence="1 6">Belongs to the EF-Ts family.</text>
</comment>
<dbReference type="InterPro" id="IPR018101">
    <property type="entry name" value="Transl_elong_Ts_CS"/>
</dbReference>
<dbReference type="InterPro" id="IPR036402">
    <property type="entry name" value="EF-Ts_dimer_sf"/>
</dbReference>
<organism evidence="8 9">
    <name type="scientific">Cutibacterium modestum</name>
    <dbReference type="NCBI Taxonomy" id="2559073"/>
    <lineage>
        <taxon>Bacteria</taxon>
        <taxon>Bacillati</taxon>
        <taxon>Actinomycetota</taxon>
        <taxon>Actinomycetes</taxon>
        <taxon>Propionibacteriales</taxon>
        <taxon>Propionibacteriaceae</taxon>
        <taxon>Cutibacterium</taxon>
    </lineage>
</organism>
<dbReference type="PANTHER" id="PTHR11741:SF0">
    <property type="entry name" value="ELONGATION FACTOR TS, MITOCHONDRIAL"/>
    <property type="match status" value="1"/>
</dbReference>
<evidence type="ECO:0000256" key="4">
    <source>
        <dbReference type="ARBA" id="ARBA00022917"/>
    </source>
</evidence>
<feature type="region of interest" description="Involved in Mg(2+) ion dislocation from EF-Tu" evidence="6">
    <location>
        <begin position="75"/>
        <end position="78"/>
    </location>
</feature>
<keyword evidence="4 6" id="KW-0648">Protein biosynthesis</keyword>
<evidence type="ECO:0000256" key="3">
    <source>
        <dbReference type="ARBA" id="ARBA00022768"/>
    </source>
</evidence>
<dbReference type="FunFam" id="1.10.8.10:FF:000001">
    <property type="entry name" value="Elongation factor Ts"/>
    <property type="match status" value="1"/>
</dbReference>
<feature type="domain" description="Translation elongation factor EFTs/EF1B dimerisation" evidence="7">
    <location>
        <begin position="68"/>
        <end position="270"/>
    </location>
</feature>
<dbReference type="GO" id="GO:0003746">
    <property type="term" value="F:translation elongation factor activity"/>
    <property type="evidence" value="ECO:0007669"/>
    <property type="project" value="UniProtKB-UniRule"/>
</dbReference>
<dbReference type="SUPFAM" id="SSF46934">
    <property type="entry name" value="UBA-like"/>
    <property type="match status" value="1"/>
</dbReference>
<evidence type="ECO:0000313" key="8">
    <source>
        <dbReference type="EMBL" id="BCY24742.1"/>
    </source>
</evidence>
<reference evidence="8" key="1">
    <citation type="submission" date="2021-06" db="EMBL/GenBank/DDBJ databases">
        <title>Genome sequence of Cutibacterium modestum strain KB17-24694.</title>
        <authorList>
            <person name="Dekio I."/>
            <person name="Asahina A."/>
            <person name="Nishida M."/>
        </authorList>
    </citation>
    <scope>NUCLEOTIDE SEQUENCE</scope>
    <source>
        <strain evidence="8">KB17-24694</strain>
    </source>
</reference>
<dbReference type="RefSeq" id="WP_002527013.1">
    <property type="nucleotide sequence ID" value="NZ_AP024747.1"/>
</dbReference>
<dbReference type="NCBIfam" id="TIGR00116">
    <property type="entry name" value="tsf"/>
    <property type="match status" value="1"/>
</dbReference>
<evidence type="ECO:0000256" key="5">
    <source>
        <dbReference type="ARBA" id="ARBA00025453"/>
    </source>
</evidence>
<gene>
    <name evidence="6 8" type="primary">tsf</name>
    <name evidence="8" type="ORF">KB1_07320</name>
</gene>
<dbReference type="PROSITE" id="PS01126">
    <property type="entry name" value="EF_TS_1"/>
    <property type="match status" value="1"/>
</dbReference>
<keyword evidence="6" id="KW-0963">Cytoplasm</keyword>
<keyword evidence="3 6" id="KW-0251">Elongation factor</keyword>
<dbReference type="FunFam" id="1.10.286.20:FF:000001">
    <property type="entry name" value="Elongation factor Ts"/>
    <property type="match status" value="1"/>
</dbReference>
<name>A0AAD1NUG7_9ACTN</name>
<sequence length="270" mass="28448">MAITAAEVKKLRDATGAGMMDAKKALTEADGDFDKAVDILRVSGAAKAAKRSDREASNGLVAAAGSSLVHIGSETDFVAKNEEFIAAANEIAEAVEKAGADSKDAANAAVLADGTAVGDKLGELAAKIGEKIELANAAHFAGNAHVYLHRRSQDLPPQVGVMVEYEGDNAEAVHGVCLQIAAMSPRWLSRDDVPADVVEHERTVAADIAREEGKPEKIIDRIVEGRLGGFFKENCLLDQPAISDDKKTITQTLKAAGVTIKRFVRFSAGE</sequence>
<dbReference type="Gene3D" id="3.30.479.20">
    <property type="entry name" value="Elongation factor Ts, dimerisation domain"/>
    <property type="match status" value="2"/>
</dbReference>
<dbReference type="CDD" id="cd14275">
    <property type="entry name" value="UBA_EF-Ts"/>
    <property type="match status" value="1"/>
</dbReference>
<dbReference type="SUPFAM" id="SSF54713">
    <property type="entry name" value="Elongation factor Ts (EF-Ts), dimerisation domain"/>
    <property type="match status" value="2"/>
</dbReference>
<comment type="function">
    <text evidence="5 6">Associates with the EF-Tu.GDP complex and induces the exchange of GDP to GTP. It remains bound to the aminoacyl-tRNA.EF-Tu.GTP complex up to the GTP hydrolysis stage on the ribosome.</text>
</comment>
<accession>A0AAD1NUG7</accession>
<dbReference type="InterPro" id="IPR014039">
    <property type="entry name" value="Transl_elong_EFTs/EF1B_dimer"/>
</dbReference>
<dbReference type="InterPro" id="IPR009060">
    <property type="entry name" value="UBA-like_sf"/>
</dbReference>
<evidence type="ECO:0000256" key="1">
    <source>
        <dbReference type="ARBA" id="ARBA00005532"/>
    </source>
</evidence>
<dbReference type="GeneID" id="92880190"/>
<proteinExistence type="inferred from homology"/>
<dbReference type="HAMAP" id="MF_00050">
    <property type="entry name" value="EF_Ts"/>
    <property type="match status" value="1"/>
</dbReference>
<dbReference type="PANTHER" id="PTHR11741">
    <property type="entry name" value="ELONGATION FACTOR TS"/>
    <property type="match status" value="1"/>
</dbReference>
<evidence type="ECO:0000259" key="7">
    <source>
        <dbReference type="Pfam" id="PF00889"/>
    </source>
</evidence>
<dbReference type="Gene3D" id="1.10.286.20">
    <property type="match status" value="1"/>
</dbReference>
<comment type="subcellular location">
    <subcellularLocation>
        <location evidence="6">Cytoplasm</location>
    </subcellularLocation>
</comment>